<dbReference type="Pfam" id="PF03237">
    <property type="entry name" value="Terminase_6N"/>
    <property type="match status" value="1"/>
</dbReference>
<evidence type="ECO:0000256" key="1">
    <source>
        <dbReference type="ARBA" id="ARBA00022612"/>
    </source>
</evidence>
<dbReference type="InterPro" id="IPR035421">
    <property type="entry name" value="Terminase_6C"/>
</dbReference>
<keyword evidence="3" id="KW-0614">Plasmid</keyword>
<evidence type="ECO:0000313" key="4">
    <source>
        <dbReference type="Proteomes" id="UP000275571"/>
    </source>
</evidence>
<dbReference type="InterPro" id="IPR027417">
    <property type="entry name" value="P-loop_NTPase"/>
</dbReference>
<geneLocation type="plasmid" evidence="3 4">
    <name>cp33</name>
</geneLocation>
<gene>
    <name evidence="3" type="ORF">DB313_05675</name>
</gene>
<sequence length="442" mass="50835">MFPNKMASKYRRIFENIPAGSGSRHIDFGLFESNNLLPKQKEVLDSIRTHGHNKIILNGGIASGKTFLACYLFIKNLLENRAFYAKNVNNFIMGNSQNSIEVNILGEIETICDLLHIPYERKKQNTSFILIDSLRVNLYGGDKISDFKRLRGSNSALMFINEATTLSQEVIQEALKRLRIGSRTAIFDTNPDFPTHFFKTDYIDQTKIYKTYNFTTYDNATLASDFIREQEITYEHLPTYRARVLLGEWVASDCSIFHQIEFSDDYKFSAPICYIDPAFTVGGDNTAICILEKHKDKLYAYIYQDKRPVYDDDILYRIKTIIDGFNVRLLFIEDRDSVKGVGRLTQTLISLRGQCDNTLFKIVPVRPISNKFNRICSLIPIFNGKLLEFLKDIDKTVINDIYAYKGDSKTCDDALDSLANAYLLLMGSSKEKQTHFTKIKYY</sequence>
<dbReference type="EMBL" id="CP028888">
    <property type="protein sequence ID" value="AYE36988.1"/>
    <property type="molecule type" value="Genomic_DNA"/>
</dbReference>
<keyword evidence="1" id="KW-1188">Viral release from host cell</keyword>
<dbReference type="Proteomes" id="UP000275571">
    <property type="component" value="Plasmid cp33"/>
</dbReference>
<evidence type="ECO:0000313" key="3">
    <source>
        <dbReference type="EMBL" id="AYE36988.1"/>
    </source>
</evidence>
<organism evidence="3 4">
    <name type="scientific">Borrelia turcica IST7</name>
    <dbReference type="NCBI Taxonomy" id="1104446"/>
    <lineage>
        <taxon>Bacteria</taxon>
        <taxon>Pseudomonadati</taxon>
        <taxon>Spirochaetota</taxon>
        <taxon>Spirochaetia</taxon>
        <taxon>Spirochaetales</taxon>
        <taxon>Borreliaceae</taxon>
        <taxon>Borrelia</taxon>
    </lineage>
</organism>
<dbReference type="Pfam" id="PF17289">
    <property type="entry name" value="Terminase_6C"/>
    <property type="match status" value="1"/>
</dbReference>
<evidence type="ECO:0000259" key="2">
    <source>
        <dbReference type="Pfam" id="PF17289"/>
    </source>
</evidence>
<keyword evidence="4" id="KW-1185">Reference proteome</keyword>
<name>A0A386PP83_9SPIR</name>
<dbReference type="NCBIfam" id="TIGR01547">
    <property type="entry name" value="phage_term_2"/>
    <property type="match status" value="1"/>
</dbReference>
<accession>A0A386PP83</accession>
<dbReference type="AlphaFoldDB" id="A0A386PP83"/>
<protein>
    <submittedName>
        <fullName evidence="3">PBSX family phage terminase large subunit</fullName>
    </submittedName>
</protein>
<proteinExistence type="predicted"/>
<dbReference type="InterPro" id="IPR006437">
    <property type="entry name" value="Phage_terminase_lsu"/>
</dbReference>
<dbReference type="KEGG" id="btur:DB313_05675"/>
<dbReference type="Gene3D" id="3.40.50.300">
    <property type="entry name" value="P-loop containing nucleotide triphosphate hydrolases"/>
    <property type="match status" value="1"/>
</dbReference>
<reference evidence="3 4" key="1">
    <citation type="journal article" date="2018" name="Infect. Genet. Evol.">
        <title>Genome-wide analysis of Borrelia turcica and 'Candidatus Borrelia tachyglossi' shows relapsing fever-like genomes with unique genomic links to Lyme disease Borrelia.</title>
        <authorList>
            <person name="Gofton A.W."/>
            <person name="Margos G."/>
            <person name="Fingerle V."/>
            <person name="Hepner S."/>
            <person name="Loh S.M."/>
            <person name="Ryan U."/>
            <person name="Irwin P."/>
            <person name="Oskam C.L."/>
        </authorList>
    </citation>
    <scope>NUCLEOTIDE SEQUENCE [LARGE SCALE GENOMIC DNA]</scope>
    <source>
        <strain evidence="3 4">IST7</strain>
        <plasmid evidence="3">cp33</plasmid>
    </source>
</reference>
<feature type="domain" description="Terminase large subunit gp17-like C-terminal" evidence="2">
    <location>
        <begin position="274"/>
        <end position="423"/>
    </location>
</feature>